<reference evidence="2 3" key="1">
    <citation type="submission" date="2016-02" db="EMBL/GenBank/DDBJ databases">
        <title>Band-tailed pigeon sequencing and assembly.</title>
        <authorList>
            <person name="Soares A.E."/>
            <person name="Novak B.J."/>
            <person name="Rice E.S."/>
            <person name="O'Connell B."/>
            <person name="Chang D."/>
            <person name="Weber S."/>
            <person name="Shapiro B."/>
        </authorList>
    </citation>
    <scope>NUCLEOTIDE SEQUENCE [LARGE SCALE GENOMIC DNA]</scope>
    <source>
        <strain evidence="2">BTP2013</strain>
        <tissue evidence="2">Blood</tissue>
    </source>
</reference>
<evidence type="ECO:0000256" key="1">
    <source>
        <dbReference type="SAM" id="MobiDB-lite"/>
    </source>
</evidence>
<accession>A0A1V4JTV4</accession>
<protein>
    <submittedName>
        <fullName evidence="2">Uncharacterized protein</fullName>
    </submittedName>
</protein>
<feature type="region of interest" description="Disordered" evidence="1">
    <location>
        <begin position="187"/>
        <end position="258"/>
    </location>
</feature>
<dbReference type="EMBL" id="LSYS01006190">
    <property type="protein sequence ID" value="OPJ75590.1"/>
    <property type="molecule type" value="Genomic_DNA"/>
</dbReference>
<dbReference type="Proteomes" id="UP000190648">
    <property type="component" value="Unassembled WGS sequence"/>
</dbReference>
<evidence type="ECO:0000313" key="2">
    <source>
        <dbReference type="EMBL" id="OPJ75590.1"/>
    </source>
</evidence>
<feature type="region of interest" description="Disordered" evidence="1">
    <location>
        <begin position="139"/>
        <end position="166"/>
    </location>
</feature>
<dbReference type="OrthoDB" id="6334211at2759"/>
<keyword evidence="3" id="KW-1185">Reference proteome</keyword>
<feature type="compositionally biased region" description="Basic and acidic residues" evidence="1">
    <location>
        <begin position="187"/>
        <end position="219"/>
    </location>
</feature>
<comment type="caution">
    <text evidence="2">The sequence shown here is derived from an EMBL/GenBank/DDBJ whole genome shotgun (WGS) entry which is preliminary data.</text>
</comment>
<organism evidence="2 3">
    <name type="scientific">Patagioenas fasciata monilis</name>
    <dbReference type="NCBI Taxonomy" id="372326"/>
    <lineage>
        <taxon>Eukaryota</taxon>
        <taxon>Metazoa</taxon>
        <taxon>Chordata</taxon>
        <taxon>Craniata</taxon>
        <taxon>Vertebrata</taxon>
        <taxon>Euteleostomi</taxon>
        <taxon>Archelosauria</taxon>
        <taxon>Archosauria</taxon>
        <taxon>Dinosauria</taxon>
        <taxon>Saurischia</taxon>
        <taxon>Theropoda</taxon>
        <taxon>Coelurosauria</taxon>
        <taxon>Aves</taxon>
        <taxon>Neognathae</taxon>
        <taxon>Neoaves</taxon>
        <taxon>Columbimorphae</taxon>
        <taxon>Columbiformes</taxon>
        <taxon>Columbidae</taxon>
        <taxon>Patagioenas</taxon>
    </lineage>
</organism>
<evidence type="ECO:0000313" key="3">
    <source>
        <dbReference type="Proteomes" id="UP000190648"/>
    </source>
</evidence>
<name>A0A1V4JTV4_PATFA</name>
<proteinExistence type="predicted"/>
<gene>
    <name evidence="2" type="ORF">AV530_007105</name>
</gene>
<sequence>MFDSLRYNSGARFLFTDIQIHNNRKGSRIRLLEKQRLSPGRVITRTTWSSFVDEFLDSSAKNDPGGILDRFAPQLSPVEEASLRRRHSAARRALSEKAPGAYVQLFQRDLAVTPAPSSSRHQLLEPTINISLLSDGKNITQDQSFPLPSPESRCRESGPASGRFITSAGASAAGVLVRTPVPRARITEEAKAEHQDPRRAENGVDRQKEVELPSDDLQRRHSKSKTESSLVPPLINRPGSHSRPVLPPIPSGRMTTNP</sequence>
<dbReference type="AlphaFoldDB" id="A0A1V4JTV4"/>